<evidence type="ECO:0000313" key="6">
    <source>
        <dbReference type="Proteomes" id="UP000650467"/>
    </source>
</evidence>
<dbReference type="EMBL" id="JAEHOC010000018">
    <property type="protein sequence ID" value="KAG2433895.1"/>
    <property type="molecule type" value="Genomic_DNA"/>
</dbReference>
<feature type="region of interest" description="Disordered" evidence="3">
    <location>
        <begin position="775"/>
        <end position="796"/>
    </location>
</feature>
<feature type="compositionally biased region" description="Basic and acidic residues" evidence="3">
    <location>
        <begin position="82"/>
        <end position="94"/>
    </location>
</feature>
<accession>A0A835T992</accession>
<evidence type="ECO:0000259" key="4">
    <source>
        <dbReference type="Pfam" id="PF05686"/>
    </source>
</evidence>
<evidence type="ECO:0000313" key="5">
    <source>
        <dbReference type="EMBL" id="KAG2433895.1"/>
    </source>
</evidence>
<feature type="region of interest" description="Disordered" evidence="3">
    <location>
        <begin position="410"/>
        <end position="437"/>
    </location>
</feature>
<feature type="compositionally biased region" description="Acidic residues" evidence="3">
    <location>
        <begin position="786"/>
        <end position="796"/>
    </location>
</feature>
<dbReference type="PANTHER" id="PTHR12203">
    <property type="entry name" value="KDEL LYS-ASP-GLU-LEU CONTAINING - RELATED"/>
    <property type="match status" value="1"/>
</dbReference>
<keyword evidence="2" id="KW-0808">Transferase</keyword>
<feature type="compositionally biased region" description="Gly residues" evidence="3">
    <location>
        <begin position="154"/>
        <end position="176"/>
    </location>
</feature>
<dbReference type="OrthoDB" id="546290at2759"/>
<feature type="region of interest" description="Disordered" evidence="3">
    <location>
        <begin position="123"/>
        <end position="176"/>
    </location>
</feature>
<feature type="region of interest" description="Disordered" evidence="3">
    <location>
        <begin position="1"/>
        <end position="94"/>
    </location>
</feature>
<sequence length="796" mass="82410">MPADDASVPVFSDFDVGTERPAAQATNTPSRLTRADASPGLEWERRPVLAAGGGLAGGGRQRAAVATEAKPPQQQSRQYQQEQDRLEGVDSHAPQHEGVELAEAAAPTTGDDVLSQVDAVRRRRLRQQGQQQQQQGQQGQQRGHWAEGVDRDGSLGGGRISGGRGSGKGGKGGAAGGGGRSYVLAGGQAGGGGTGGAGGGQAVVTSTRLRYDWRRVVADLQPMLMAALGPEVAYWRRKRPTCADLAHTATQLAGAAPDNLRLVLLRTTRGNTSTATAPGLSWHFLTPPLGAAAAPGALRLNSSGRVRHAWPPLEPAPLGSCDFCHKQLAVLTKRLGGFLSRVAAASAANGGGGGGGGAAVLPDMLFLVNAADNMQRFGRSSRAPLLSLIKWWPSYELPWWAPADTPTSLGRRVGGRTIQPPPQPDAEGAAGGGSSSISNSSLAEAVAEAVAAFLRRPELDDPLQLPALQSWLRRQVDNSVAGAAAAAAAAGAAAHAFLGGDSAVAAAAAAAAQSGDMAAAAVAELDQMRLRGAFDPDLMLPSMVVVPRALHSYPWADAADTAFFSGAPYCPRYKDTHGGDICLRPYLAALAAQHPQDLEVRLTAPWQGPLGAAQGLGPPVRIDASPPTPLADHARRRYLLAPDGYTASSRLAGLMASSSVVLKSRSPFIEWYYRLLTPGSHHLEFWTGRLNRDDVLRALAAARQAAAADLPALQAAVAANRDIAARQVLERGQAGNTRAALLVYHSLFGGREMRACLADLAVHLEDLGRPLAGAGGMGGGGGGAGGDEDDTAWGSR</sequence>
<feature type="compositionally biased region" description="Gly residues" evidence="3">
    <location>
        <begin position="775"/>
        <end position="785"/>
    </location>
</feature>
<dbReference type="AlphaFoldDB" id="A0A835T992"/>
<dbReference type="InterPro" id="IPR006598">
    <property type="entry name" value="CAP10"/>
</dbReference>
<feature type="compositionally biased region" description="Low complexity" evidence="3">
    <location>
        <begin position="127"/>
        <end position="143"/>
    </location>
</feature>
<comment type="similarity">
    <text evidence="1">Belongs to the glycosyltransferase 90 family.</text>
</comment>
<name>A0A835T992_CHLIN</name>
<feature type="compositionally biased region" description="Basic and acidic residues" evidence="3">
    <location>
        <begin position="144"/>
        <end position="153"/>
    </location>
</feature>
<evidence type="ECO:0000256" key="2">
    <source>
        <dbReference type="ARBA" id="ARBA00022679"/>
    </source>
</evidence>
<evidence type="ECO:0000256" key="1">
    <source>
        <dbReference type="ARBA" id="ARBA00010118"/>
    </source>
</evidence>
<feature type="compositionally biased region" description="Gly residues" evidence="3">
    <location>
        <begin position="51"/>
        <end position="60"/>
    </location>
</feature>
<dbReference type="GO" id="GO:0016740">
    <property type="term" value="F:transferase activity"/>
    <property type="evidence" value="ECO:0007669"/>
    <property type="project" value="UniProtKB-KW"/>
</dbReference>
<dbReference type="Pfam" id="PF05686">
    <property type="entry name" value="Glyco_transf_90"/>
    <property type="match status" value="1"/>
</dbReference>
<dbReference type="PANTHER" id="PTHR12203:SF35">
    <property type="entry name" value="PROTEIN O-GLUCOSYLTRANSFERASE 1"/>
    <property type="match status" value="1"/>
</dbReference>
<keyword evidence="6" id="KW-1185">Reference proteome</keyword>
<dbReference type="Proteomes" id="UP000650467">
    <property type="component" value="Unassembled WGS sequence"/>
</dbReference>
<reference evidence="5" key="1">
    <citation type="journal article" date="2020" name="bioRxiv">
        <title>Comparative genomics of Chlamydomonas.</title>
        <authorList>
            <person name="Craig R.J."/>
            <person name="Hasan A.R."/>
            <person name="Ness R.W."/>
            <person name="Keightley P.D."/>
        </authorList>
    </citation>
    <scope>NUCLEOTIDE SEQUENCE</scope>
    <source>
        <strain evidence="5">SAG 7.73</strain>
    </source>
</reference>
<feature type="domain" description="Glycosyl transferase CAP10" evidence="4">
    <location>
        <begin position="552"/>
        <end position="684"/>
    </location>
</feature>
<dbReference type="InterPro" id="IPR051091">
    <property type="entry name" value="O-Glucosyltr/Glycosyltrsf_90"/>
</dbReference>
<proteinExistence type="inferred from homology"/>
<protein>
    <recommendedName>
        <fullName evidence="4">Glycosyl transferase CAP10 domain-containing protein</fullName>
    </recommendedName>
</protein>
<organism evidence="5 6">
    <name type="scientific">Chlamydomonas incerta</name>
    <dbReference type="NCBI Taxonomy" id="51695"/>
    <lineage>
        <taxon>Eukaryota</taxon>
        <taxon>Viridiplantae</taxon>
        <taxon>Chlorophyta</taxon>
        <taxon>core chlorophytes</taxon>
        <taxon>Chlorophyceae</taxon>
        <taxon>CS clade</taxon>
        <taxon>Chlamydomonadales</taxon>
        <taxon>Chlamydomonadaceae</taxon>
        <taxon>Chlamydomonas</taxon>
    </lineage>
</organism>
<comment type="caution">
    <text evidence="5">The sequence shown here is derived from an EMBL/GenBank/DDBJ whole genome shotgun (WGS) entry which is preliminary data.</text>
</comment>
<gene>
    <name evidence="5" type="ORF">HXX76_008248</name>
</gene>
<evidence type="ECO:0000256" key="3">
    <source>
        <dbReference type="SAM" id="MobiDB-lite"/>
    </source>
</evidence>